<feature type="region of interest" description="Disordered" evidence="1">
    <location>
        <begin position="1611"/>
        <end position="1648"/>
    </location>
</feature>
<feature type="compositionally biased region" description="Basic and acidic residues" evidence="1">
    <location>
        <begin position="717"/>
        <end position="729"/>
    </location>
</feature>
<feature type="compositionally biased region" description="Polar residues" evidence="1">
    <location>
        <begin position="1520"/>
        <end position="1533"/>
    </location>
</feature>
<evidence type="ECO:0000313" key="4">
    <source>
        <dbReference type="Proteomes" id="UP000054324"/>
    </source>
</evidence>
<feature type="region of interest" description="Disordered" evidence="1">
    <location>
        <begin position="294"/>
        <end position="317"/>
    </location>
</feature>
<feature type="region of interest" description="Disordered" evidence="1">
    <location>
        <begin position="1182"/>
        <end position="1242"/>
    </location>
</feature>
<dbReference type="EMBL" id="KL596715">
    <property type="protein sequence ID" value="KER27750.1"/>
    <property type="molecule type" value="Genomic_DNA"/>
</dbReference>
<dbReference type="PANTHER" id="PTHR22619">
    <property type="entry name" value="ZINC FINGER SWIM DOMAIN CONTAINING PROTEIN 4, 5, 6"/>
    <property type="match status" value="1"/>
</dbReference>
<dbReference type="GO" id="GO:0031462">
    <property type="term" value="C:Cul2-RING ubiquitin ligase complex"/>
    <property type="evidence" value="ECO:0007669"/>
    <property type="project" value="TreeGrafter"/>
</dbReference>
<feature type="compositionally biased region" description="Polar residues" evidence="1">
    <location>
        <begin position="2335"/>
        <end position="2349"/>
    </location>
</feature>
<dbReference type="Proteomes" id="UP000054324">
    <property type="component" value="Unassembled WGS sequence"/>
</dbReference>
<keyword evidence="4" id="KW-1185">Reference proteome</keyword>
<reference evidence="3 4" key="1">
    <citation type="submission" date="2013-11" db="EMBL/GenBank/DDBJ databases">
        <title>Opisthorchis viverrini - life in the bile duct.</title>
        <authorList>
            <person name="Young N.D."/>
            <person name="Nagarajan N."/>
            <person name="Lin S.J."/>
            <person name="Korhonen P.K."/>
            <person name="Jex A.R."/>
            <person name="Hall R.S."/>
            <person name="Safavi-Hemami H."/>
            <person name="Kaewkong W."/>
            <person name="Bertrand D."/>
            <person name="Gao S."/>
            <person name="Seet Q."/>
            <person name="Wongkham S."/>
            <person name="Teh B.T."/>
            <person name="Wongkham C."/>
            <person name="Intapan P.M."/>
            <person name="Maleewong W."/>
            <person name="Yang X."/>
            <person name="Hu M."/>
            <person name="Wang Z."/>
            <person name="Hofmann A."/>
            <person name="Sternberg P.W."/>
            <person name="Tan P."/>
            <person name="Wang J."/>
            <person name="Gasser R.B."/>
        </authorList>
    </citation>
    <scope>NUCLEOTIDE SEQUENCE [LARGE SCALE GENOMIC DNA]</scope>
</reference>
<feature type="region of interest" description="Disordered" evidence="1">
    <location>
        <begin position="1979"/>
        <end position="2022"/>
    </location>
</feature>
<feature type="region of interest" description="Disordered" evidence="1">
    <location>
        <begin position="960"/>
        <end position="981"/>
    </location>
</feature>
<dbReference type="GeneID" id="20319422"/>
<accession>A0A074ZWN5</accession>
<proteinExistence type="predicted"/>
<gene>
    <name evidence="3" type="ORF">T265_05240</name>
</gene>
<evidence type="ECO:0000313" key="3">
    <source>
        <dbReference type="EMBL" id="KER27750.1"/>
    </source>
</evidence>
<feature type="region of interest" description="Disordered" evidence="1">
    <location>
        <begin position="2108"/>
        <end position="2133"/>
    </location>
</feature>
<dbReference type="OrthoDB" id="10013584at2759"/>
<dbReference type="STRING" id="6198.A0A074ZWN5"/>
<dbReference type="InterPro" id="IPR057945">
    <property type="entry name" value="TPR_ZSWIM8"/>
</dbReference>
<dbReference type="RefSeq" id="XP_009168473.1">
    <property type="nucleotide sequence ID" value="XM_009170209.1"/>
</dbReference>
<organism evidence="3 4">
    <name type="scientific">Opisthorchis viverrini</name>
    <name type="common">Southeast Asian liver fluke</name>
    <dbReference type="NCBI Taxonomy" id="6198"/>
    <lineage>
        <taxon>Eukaryota</taxon>
        <taxon>Metazoa</taxon>
        <taxon>Spiralia</taxon>
        <taxon>Lophotrochozoa</taxon>
        <taxon>Platyhelminthes</taxon>
        <taxon>Trematoda</taxon>
        <taxon>Digenea</taxon>
        <taxon>Opisthorchiida</taxon>
        <taxon>Opisthorchiata</taxon>
        <taxon>Opisthorchiidae</taxon>
        <taxon>Opisthorchis</taxon>
    </lineage>
</organism>
<feature type="compositionally biased region" description="Polar residues" evidence="1">
    <location>
        <begin position="1979"/>
        <end position="2013"/>
    </location>
</feature>
<dbReference type="PANTHER" id="PTHR22619:SF1">
    <property type="entry name" value="ZINC FINGER SWIM DOMAIN-CONTAINING PROTEIN 8"/>
    <property type="match status" value="1"/>
</dbReference>
<feature type="compositionally biased region" description="Low complexity" evidence="1">
    <location>
        <begin position="1231"/>
        <end position="1242"/>
    </location>
</feature>
<protein>
    <recommendedName>
        <fullName evidence="2">ZSWIM8 TPR repeats domain-containing protein</fullName>
    </recommendedName>
</protein>
<dbReference type="Pfam" id="PF25572">
    <property type="entry name" value="TPR_ZSWIM8"/>
    <property type="match status" value="1"/>
</dbReference>
<name>A0A074ZWN5_OPIVI</name>
<feature type="compositionally biased region" description="Polar residues" evidence="1">
    <location>
        <begin position="308"/>
        <end position="317"/>
    </location>
</feature>
<evidence type="ECO:0000256" key="1">
    <source>
        <dbReference type="SAM" id="MobiDB-lite"/>
    </source>
</evidence>
<feature type="region of interest" description="Disordered" evidence="1">
    <location>
        <begin position="717"/>
        <end position="738"/>
    </location>
</feature>
<feature type="compositionally biased region" description="Polar residues" evidence="1">
    <location>
        <begin position="198"/>
        <end position="207"/>
    </location>
</feature>
<feature type="region of interest" description="Disordered" evidence="1">
    <location>
        <begin position="1504"/>
        <end position="1552"/>
    </location>
</feature>
<feature type="compositionally biased region" description="Polar residues" evidence="1">
    <location>
        <begin position="1210"/>
        <end position="1224"/>
    </location>
</feature>
<dbReference type="CTD" id="20319422"/>
<feature type="compositionally biased region" description="Polar residues" evidence="1">
    <location>
        <begin position="1629"/>
        <end position="1639"/>
    </location>
</feature>
<feature type="region of interest" description="Disordered" evidence="1">
    <location>
        <begin position="189"/>
        <end position="227"/>
    </location>
</feature>
<evidence type="ECO:0000259" key="2">
    <source>
        <dbReference type="Pfam" id="PF25572"/>
    </source>
</evidence>
<feature type="region of interest" description="Disordered" evidence="1">
    <location>
        <begin position="2420"/>
        <end position="2452"/>
    </location>
</feature>
<sequence>MPVVDESRYRYVCWPLQRLFVGIKDRFWGFAGVICSSPRTPNDLESDIDFSVYSLSSDLDLDFGFRGTAKPVAPTDSAVKLQVPDGRVVESLLVLTAKSIASLFPFEVVESSPLLIPEELQRLIAFYSFPTDEDDIWLYSCLSSGGSYEFDQGEALWADKAVKECVQIGFHLSAKVLTSLHIALPHVSHANEDERETGTNPPASSANFEPFHLNWDPPPNSNRPQLEANLSGNTVRPTEQLHHPGVNIEPGYPAHRVSLTFDRGRITSCSCTCTFDVEDGCANFTPHRDVLEERGGHDSFPDAGPPTRTRTQPSNSFSYQPMFAADSAESDRGRGIIMGSFNNNASSHQSTTGSRPLNPVRFGLVRPGLRSHQTTVYQQHPRINVSVQRSNLTGEPSTTNPFRSLAFPSGCSPPSSAWCSHVVATCLMRIRQPDKVLLRAPISESLSKLSKEDLQKFAQNLICHVGPKKILPAAQRILDQLLAATDNPMKSSVGAPDPTAGGAVGDAAAWCFDGAVLEEKLRLALRRFWVSTPSVIYSDIGSLNSSSPPDVENFHSVLHSLRGNDPGGVWDLLSIIGDMMRRQDNNGVLLLEIVTRCIIDMQELMFWWYLVQLKPCVLPKGIPICQKQTQYAALWLCEQVVQLWRLACLNPELRPQTTGHLAGRFPSGSSVISVCSSKDTNASTSGPVGCWLLQQLNRRLRAFHIFALEQAGVRIAQERDPQTSQKGEDPTEATTSTQAKNVQEEYHRFIGFKPALAACSLNWHSDLPPTHALSTEEFRACMPKFLGAHLTCQTASEVGLNSSDTPATALFTEWMRTAKPVSSSIFELSDTFEMDQNDMPHFTDSLFADLPKPHDEVELAFARFQALDAHGQTKQSLLWARYVACRLLYLSPQFLADLEKATFEVVGTSIKPTKSVLSQPDSGALGDANSESNVGRVYDLNARRQKKVAGNTVIHGSSAYSSSLPASSQTTGENSRLKKPNPGAAIIQDYNGVPENQVSQLLDQIRYLMECLTRSYNETVSNVANLSSTNRITSSGRTLLTFRGPDPTLVNLHLDETASPVAQQSGQLSFQSIKDEWMCIDIELAFRLGFYGLSLPRPPTQSPTLEVRLFDQEVALVSRLCRLPLHAACPHVLKSIRYEANMLARSPPTYHTDVIVPYNLAGYIFHQLVGTRPTSEVLASLTNPVPTTGLPDSHGSFDDGGASADGASSVTGLNRTSTSRAQQSAEREPSDSSGGDNSNSDSIHSCPVLATGAILAGPDIPLVVSSHRCRKDARESWTKSSSYLETLDLAALQDAVVSDAELGFLVTLTVIGLRSRVPQAAYPYFIEGQWAHHDALVVYLLRHYRDDVAKLDRILIHLIDLQYNPHFKAPPLWACLSLPPRDLMRYDVSDQQQAVSQPAQTENREVHNTELPTFVDVPNQLHTLSLHPSASLPLMLSNPGFGSGHERQTVDPLDVVVNPVVTHHSEPSQAANSEGIPTQHVAESTAPTVNNPSNVAEAVDSATLNSGQGFSDSAEEASQDRTTSQFNPIQCNETRIYDPLSTSEDTDTVSDSKTWSDTFRCAVLRNSRNREHHSVGLAAVDTSAPETTSSDNSPAACRRHLLNPKTITAATTGASIGGPASPLPSGPSNTLNNAPSIPQTPTPGMHADTVVTRGHRKRMAITINPSVSAFSSFSDDDDDDDYVPVRQDYPYNTQASMTTSNLVHQATTTVTPNTHANIPTMPTSQPEPVQLRMQTESDCHGWPAHIKRPPPQPLSDSIAFHTFHLAKLVRKLAGGPSANGSVFVAEPEANATVHRNLQLVAFQIGLYGLGVYNGLTPSWHNRTYSRNGGWVSQQVFEIGLPAACILYHSWQQHMTAAELAGIALQLSHENNRMLVDIAVELCLASLTFCTTLRPHEIYRALAQCEEHSSQALERGLLKIEQADTQSSYGILPEIHFFLARSWFSLHQSATEDYKKAVEMSREQQKDLAIQHQQQAVINSENIDGDASKSSGPTSTAHTSADGTTNSTVQSTPSFGAGQYPASFPNGIEQSSFPISSWSILPPSSSQSPYSSISLSHHLPASLGDQASQPVYRSISMSHDPALGIVPPMSSVYQPMFYYSTLPANMQQPQLMGDYGQSQPRNAQSTLGPSHGQNTQFHYDTQTPQMPHPVLNTPAQLQCVQNGPYQFRANTGMSLPGSRMPSIPPPPPHLTLPQPNFAPPSGFVPSNPQLVNSVSQLPNTTYAPQLQPVHANVSSQPQAVPPIMPQFGVIYQMARDQTAGHEQASYTVNTPVSGAASVAENSNGTVPPTSYPFNAPANLASLSAARFIAPIGGAHHRLASMSNASSSVVVHPASSDRASTTSETDSSRPTESVVEDPNATSITAGHAQTFTATSLADTTLAASSASTIQDLEAKSRLYLRRAYLCATSAIKKIFLTQPTGSFGAQSSPMPPGRSVRGSKHHHSMQQRQKANAQQTSDFFAPGSGLINSSVSSEIDSVSAMTCNSAGGGGANAQISTSEFGRLRLPITTDTQLVKVWEVNILWALDVASGLGPSFVHEYCNLVLQCVQHPLLMKHITNKVIEYFKNQPAESGQIATSTAPVDAPAQEGAVRPCHIPIDAGINQFYTCMPPKTVQGNQIQAPYYPPVHPPFPYMDGRPPFPTTLQPSGTWSTPNAMNQPIDGVLPFPSSNFANPYSLTPMWSAPFGSCSTLTPQQQQEQFSNMITLYQQLGLHQDQFQASALFLEHQRMAACVPPPPPADSAGHPFIHVPFQAVGHSASWPVVSAASVRSGEPLGSNTTIHVPPPPPAPTSLFPMSEQACAKQSVNGRDLVEKLINRTHALFHKFIEQRLQYIGQGQAEWDEFVDLILKAYNVHLSMPATDCGLHWNNLLTRIRRHHKCGAALWQRILAGIQTADLKRSG</sequence>
<feature type="compositionally biased region" description="Low complexity" evidence="1">
    <location>
        <begin position="1199"/>
        <end position="1209"/>
    </location>
</feature>
<feature type="domain" description="ZSWIM8 TPR repeats" evidence="2">
    <location>
        <begin position="510"/>
        <end position="761"/>
    </location>
</feature>
<dbReference type="KEGG" id="ovi:T265_05240"/>
<feature type="region of interest" description="Disordered" evidence="1">
    <location>
        <begin position="2329"/>
        <end position="2356"/>
    </location>
</feature>
<feature type="compositionally biased region" description="Low complexity" evidence="1">
    <location>
        <begin position="1611"/>
        <end position="1620"/>
    </location>
</feature>